<comment type="similarity">
    <text evidence="1">Belongs to the 5'-AMP-activated protein kinase gamma subunit family.</text>
</comment>
<dbReference type="GO" id="GO:0016208">
    <property type="term" value="F:AMP binding"/>
    <property type="evidence" value="ECO:0007669"/>
    <property type="project" value="TreeGrafter"/>
</dbReference>
<dbReference type="GO" id="GO:0005634">
    <property type="term" value="C:nucleus"/>
    <property type="evidence" value="ECO:0007669"/>
    <property type="project" value="TreeGrafter"/>
</dbReference>
<sequence length="709" mass="79418">MSSVDAADSTNNLSSDARPAFVTPRDLLQQSRAPLPPKEQPRQLSAVDREQLDGLRTIRAFLKARTSYDVLPISYRLIVFDTALLVKKSLNILNQNGIVSAPLWDSKSSTFAGLLTTSDYINVIQYYWQNPDALARVDQFRLNSLRDIEKALGVKPIETISIHPDRPVYEACRKMLESRARRIPIVDSDDETHRTMVVSVITQYRILKFIAVNVKETQKLRKPLRELNVGTYEDLATASMDTPVMDVIHMLVKKSISSVPILDRSGTVLNVFEAVDVITLIKGGVYDDLNLTVGDALLKRSDDFPGIFTCSLNDNMSTIYDTIRRSRVHRFVVIDENSKLKGVVTLSDVLEHTLLEGMEDEPAPTGLEGDETLQDAVGDLITSYHDLNPSTIDILHEEPSPLQFMRHVARNRPFKIRNGASTFAARKKWNSSYLKEVMRGQAVNVAITPHGNADSVVHLPSGGSVFVKPHETEASFSDILDKIQQQEQDQTYTGPTHYAQTQNDNLRNEYATLFADVPKSIPFARIALEQDPDAINFWLGNSFSTTALHKDNYENIYVQLLGKKHFVLLPPVEAPCVNEKSVLAATYQPKERVGSGESGKRQDMVIAVDEPEEYVPFATWDPDVASANTTPYSHHSQPLRVTLEEGDMLYLPALWYHKVSQSCNEEGICCAVNYWYDLDFSGGFWSTANFVRSAGLLSMQEKKTSENGS</sequence>
<dbReference type="CDD" id="cd04641">
    <property type="entry name" value="CBS_euAMPK_gamma-like_repeat2"/>
    <property type="match status" value="1"/>
</dbReference>
<keyword evidence="9" id="KW-1185">Reference proteome</keyword>
<dbReference type="Gene3D" id="3.10.580.10">
    <property type="entry name" value="CBS-domain"/>
    <property type="match status" value="2"/>
</dbReference>
<evidence type="ECO:0000256" key="3">
    <source>
        <dbReference type="ARBA" id="ARBA00023122"/>
    </source>
</evidence>
<feature type="domain" description="JmjC" evidence="6">
    <location>
        <begin position="506"/>
        <end position="691"/>
    </location>
</feature>
<dbReference type="InterPro" id="IPR003347">
    <property type="entry name" value="JmjC_dom"/>
</dbReference>
<evidence type="ECO:0000313" key="8">
    <source>
        <dbReference type="EMBL" id="RAR02675.1"/>
    </source>
</evidence>
<dbReference type="InterPro" id="IPR050511">
    <property type="entry name" value="AMPK_gamma/SDS23_families"/>
</dbReference>
<feature type="domain" description="CBS" evidence="7">
    <location>
        <begin position="229"/>
        <end position="289"/>
    </location>
</feature>
<evidence type="ECO:0000256" key="2">
    <source>
        <dbReference type="ARBA" id="ARBA00022737"/>
    </source>
</evidence>
<dbReference type="AlphaFoldDB" id="A0A364MT25"/>
<dbReference type="PANTHER" id="PTHR13780:SF35">
    <property type="entry name" value="LD22662P"/>
    <property type="match status" value="1"/>
</dbReference>
<dbReference type="SMART" id="SM00116">
    <property type="entry name" value="CBS"/>
    <property type="match status" value="4"/>
</dbReference>
<proteinExistence type="inferred from homology"/>
<evidence type="ECO:0000256" key="5">
    <source>
        <dbReference type="SAM" id="MobiDB-lite"/>
    </source>
</evidence>
<dbReference type="PANTHER" id="PTHR13780">
    <property type="entry name" value="AMP-ACTIVATED PROTEIN KINASE, GAMMA REGULATORY SUBUNIT"/>
    <property type="match status" value="1"/>
</dbReference>
<dbReference type="InterPro" id="IPR000644">
    <property type="entry name" value="CBS_dom"/>
</dbReference>
<evidence type="ECO:0000256" key="1">
    <source>
        <dbReference type="ARBA" id="ARBA00006750"/>
    </source>
</evidence>
<dbReference type="STRING" id="183478.A0A364MT25"/>
<dbReference type="GO" id="GO:0005737">
    <property type="term" value="C:cytoplasm"/>
    <property type="evidence" value="ECO:0007669"/>
    <property type="project" value="TreeGrafter"/>
</dbReference>
<feature type="domain" description="CBS" evidence="7">
    <location>
        <begin position="303"/>
        <end position="361"/>
    </location>
</feature>
<accession>A0A364MT25</accession>
<dbReference type="EMBL" id="QGDH01000206">
    <property type="protein sequence ID" value="RAR02675.1"/>
    <property type="molecule type" value="Genomic_DNA"/>
</dbReference>
<dbReference type="GO" id="GO:0019887">
    <property type="term" value="F:protein kinase regulator activity"/>
    <property type="evidence" value="ECO:0007669"/>
    <property type="project" value="TreeGrafter"/>
</dbReference>
<dbReference type="SUPFAM" id="SSF51197">
    <property type="entry name" value="Clavaminate synthase-like"/>
    <property type="match status" value="1"/>
</dbReference>
<dbReference type="Gene3D" id="2.60.120.10">
    <property type="entry name" value="Jelly Rolls"/>
    <property type="match status" value="1"/>
</dbReference>
<organism evidence="8 9">
    <name type="scientific">Stemphylium lycopersici</name>
    <name type="common">Tomato gray leaf spot disease fungus</name>
    <name type="synonym">Thyrospora lycopersici</name>
    <dbReference type="NCBI Taxonomy" id="183478"/>
    <lineage>
        <taxon>Eukaryota</taxon>
        <taxon>Fungi</taxon>
        <taxon>Dikarya</taxon>
        <taxon>Ascomycota</taxon>
        <taxon>Pezizomycotina</taxon>
        <taxon>Dothideomycetes</taxon>
        <taxon>Pleosporomycetidae</taxon>
        <taxon>Pleosporales</taxon>
        <taxon>Pleosporineae</taxon>
        <taxon>Pleosporaceae</taxon>
        <taxon>Stemphylium</taxon>
    </lineage>
</organism>
<feature type="region of interest" description="Disordered" evidence="5">
    <location>
        <begin position="1"/>
        <end position="20"/>
    </location>
</feature>
<dbReference type="InterPro" id="IPR014710">
    <property type="entry name" value="RmlC-like_jellyroll"/>
</dbReference>
<dbReference type="PROSITE" id="PS51371">
    <property type="entry name" value="CBS"/>
    <property type="match status" value="3"/>
</dbReference>
<dbReference type="InterPro" id="IPR041667">
    <property type="entry name" value="Cupin_8"/>
</dbReference>
<dbReference type="SUPFAM" id="SSF54631">
    <property type="entry name" value="CBS-domain pair"/>
    <property type="match status" value="2"/>
</dbReference>
<evidence type="ECO:0000259" key="6">
    <source>
        <dbReference type="PROSITE" id="PS51184"/>
    </source>
</evidence>
<protein>
    <submittedName>
        <fullName evidence="8">Nuclear protein snf4</fullName>
    </submittedName>
</protein>
<keyword evidence="3 4" id="KW-0129">CBS domain</keyword>
<feature type="compositionally biased region" description="Polar residues" evidence="5">
    <location>
        <begin position="1"/>
        <end position="15"/>
    </location>
</feature>
<dbReference type="GO" id="GO:0031588">
    <property type="term" value="C:nucleotide-activated protein kinase complex"/>
    <property type="evidence" value="ECO:0007669"/>
    <property type="project" value="TreeGrafter"/>
</dbReference>
<keyword evidence="2" id="KW-0677">Repeat</keyword>
<evidence type="ECO:0000259" key="7">
    <source>
        <dbReference type="PROSITE" id="PS51371"/>
    </source>
</evidence>
<dbReference type="Pfam" id="PF13621">
    <property type="entry name" value="Cupin_8"/>
    <property type="match status" value="1"/>
</dbReference>
<comment type="caution">
    <text evidence="8">The sequence shown here is derived from an EMBL/GenBank/DDBJ whole genome shotgun (WGS) entry which is preliminary data.</text>
</comment>
<evidence type="ECO:0000313" key="9">
    <source>
        <dbReference type="Proteomes" id="UP000249619"/>
    </source>
</evidence>
<evidence type="ECO:0000256" key="4">
    <source>
        <dbReference type="PROSITE-ProRule" id="PRU00703"/>
    </source>
</evidence>
<gene>
    <name evidence="8" type="ORF">DDE83_008491</name>
</gene>
<dbReference type="Pfam" id="PF00571">
    <property type="entry name" value="CBS"/>
    <property type="match status" value="3"/>
</dbReference>
<dbReference type="OrthoDB" id="286637at2759"/>
<feature type="domain" description="CBS" evidence="7">
    <location>
        <begin position="154"/>
        <end position="216"/>
    </location>
</feature>
<dbReference type="Proteomes" id="UP000249619">
    <property type="component" value="Unassembled WGS sequence"/>
</dbReference>
<dbReference type="InterPro" id="IPR046342">
    <property type="entry name" value="CBS_dom_sf"/>
</dbReference>
<dbReference type="GO" id="GO:0019901">
    <property type="term" value="F:protein kinase binding"/>
    <property type="evidence" value="ECO:0007669"/>
    <property type="project" value="TreeGrafter"/>
</dbReference>
<name>A0A364MT25_STELY</name>
<dbReference type="SMART" id="SM00558">
    <property type="entry name" value="JmjC"/>
    <property type="match status" value="1"/>
</dbReference>
<reference evidence="9" key="1">
    <citation type="submission" date="2018-05" db="EMBL/GenBank/DDBJ databases">
        <title>Draft genome sequence of Stemphylium lycopersici strain CIDEFI 213.</title>
        <authorList>
            <person name="Medina R."/>
            <person name="Franco M.E.E."/>
            <person name="Lucentini C.G."/>
            <person name="Saparrat M.C.N."/>
            <person name="Balatti P.A."/>
        </authorList>
    </citation>
    <scope>NUCLEOTIDE SEQUENCE [LARGE SCALE GENOMIC DNA]</scope>
    <source>
        <strain evidence="9">CIDEFI 213</strain>
    </source>
</reference>
<dbReference type="PROSITE" id="PS51184">
    <property type="entry name" value="JMJC"/>
    <property type="match status" value="1"/>
</dbReference>
<dbReference type="CDD" id="cd04618">
    <property type="entry name" value="CBS_euAMPK_gamma-like_repeat1"/>
    <property type="match status" value="1"/>
</dbReference>